<dbReference type="InterPro" id="IPR040647">
    <property type="entry name" value="SPIN-DOC_Znf-C2H2"/>
</dbReference>
<comment type="caution">
    <text evidence="2">The sequence shown here is derived from an EMBL/GenBank/DDBJ whole genome shotgun (WGS) entry which is preliminary data.</text>
</comment>
<organism evidence="2 3">
    <name type="scientific">Merluccius polli</name>
    <name type="common">Benguela hake</name>
    <name type="synonym">Merluccius cadenati</name>
    <dbReference type="NCBI Taxonomy" id="89951"/>
    <lineage>
        <taxon>Eukaryota</taxon>
        <taxon>Metazoa</taxon>
        <taxon>Chordata</taxon>
        <taxon>Craniata</taxon>
        <taxon>Vertebrata</taxon>
        <taxon>Euteleostomi</taxon>
        <taxon>Actinopterygii</taxon>
        <taxon>Neopterygii</taxon>
        <taxon>Teleostei</taxon>
        <taxon>Neoteleostei</taxon>
        <taxon>Acanthomorphata</taxon>
        <taxon>Zeiogadaria</taxon>
        <taxon>Gadariae</taxon>
        <taxon>Gadiformes</taxon>
        <taxon>Gadoidei</taxon>
        <taxon>Merlucciidae</taxon>
        <taxon>Merluccius</taxon>
    </lineage>
</organism>
<evidence type="ECO:0000259" key="1">
    <source>
        <dbReference type="Pfam" id="PF18658"/>
    </source>
</evidence>
<dbReference type="PANTHER" id="PTHR45913">
    <property type="entry name" value="EPM2A-INTERACTING PROTEIN 1"/>
    <property type="match status" value="1"/>
</dbReference>
<protein>
    <submittedName>
        <fullName evidence="2">General transcription factor II-I repeat domain-containing protein 2</fullName>
    </submittedName>
</protein>
<evidence type="ECO:0000313" key="3">
    <source>
        <dbReference type="Proteomes" id="UP001174136"/>
    </source>
</evidence>
<dbReference type="Pfam" id="PF18658">
    <property type="entry name" value="zf-C2H2_12"/>
    <property type="match status" value="1"/>
</dbReference>
<gene>
    <name evidence="2" type="ORF">N1851_027829</name>
</gene>
<accession>A0AA47MA26</accession>
<sequence length="220" mass="25435">MAKRKAENRSFLDRWEAEYLFTYVKDRPVCLVCGANVAITKEYNIRRHYETKHHDKYKDMDMTQRRQKVEEMKRSLVSQQTMFKKVISQSEATVKASFIVAAEIAKSARPFNEGEFVKKCMMKVCDLVCPEKKQAFSNVSLTRNTSSDTSDTAQLAVFIRGVDSNLCVTEELLGLKSMHGTTTGKEIFEEVSKCVTEMKLNLWVRRRCAVKSVDWWAGYR</sequence>
<keyword evidence="3" id="KW-1185">Reference proteome</keyword>
<evidence type="ECO:0000313" key="2">
    <source>
        <dbReference type="EMBL" id="KAK0136279.1"/>
    </source>
</evidence>
<dbReference type="EMBL" id="JAOPHQ010005181">
    <property type="protein sequence ID" value="KAK0136279.1"/>
    <property type="molecule type" value="Genomic_DNA"/>
</dbReference>
<feature type="domain" description="SPIN-DOC-like zinc-finger" evidence="1">
    <location>
        <begin position="13"/>
        <end position="70"/>
    </location>
</feature>
<reference evidence="2" key="1">
    <citation type="journal article" date="2023" name="Front. Mar. Sci.">
        <title>A new Merluccius polli reference genome to investigate the effects of global change in West African waters.</title>
        <authorList>
            <person name="Mateo J.L."/>
            <person name="Blanco-Fernandez C."/>
            <person name="Garcia-Vazquez E."/>
            <person name="Machado-Schiaffino G."/>
        </authorList>
    </citation>
    <scope>NUCLEOTIDE SEQUENCE</scope>
    <source>
        <strain evidence="2">C29</strain>
        <tissue evidence="2">Fin</tissue>
    </source>
</reference>
<dbReference type="AlphaFoldDB" id="A0AA47MA26"/>
<proteinExistence type="predicted"/>
<dbReference type="PANTHER" id="PTHR45913:SF11">
    <property type="entry name" value="EPM2A-INTERACTING PROTEIN 1"/>
    <property type="match status" value="1"/>
</dbReference>
<name>A0AA47MA26_MERPO</name>
<dbReference type="Proteomes" id="UP001174136">
    <property type="component" value="Unassembled WGS sequence"/>
</dbReference>